<reference evidence="2 3" key="1">
    <citation type="submission" date="2019-01" db="EMBL/GenBank/DDBJ databases">
        <title>Draft genome sequence of Psathyrella aberdarensis IHI B618.</title>
        <authorList>
            <person name="Buettner E."/>
            <person name="Kellner H."/>
        </authorList>
    </citation>
    <scope>NUCLEOTIDE SEQUENCE [LARGE SCALE GENOMIC DNA]</scope>
    <source>
        <strain evidence="2 3">IHI B618</strain>
    </source>
</reference>
<evidence type="ECO:0000313" key="2">
    <source>
        <dbReference type="EMBL" id="RXW14891.1"/>
    </source>
</evidence>
<protein>
    <submittedName>
        <fullName evidence="2">Uncharacterized protein</fullName>
    </submittedName>
</protein>
<proteinExistence type="predicted"/>
<evidence type="ECO:0000256" key="1">
    <source>
        <dbReference type="SAM" id="MobiDB-lite"/>
    </source>
</evidence>
<dbReference type="AlphaFoldDB" id="A0A4Q2D8D1"/>
<gene>
    <name evidence="2" type="ORF">EST38_g10965</name>
</gene>
<name>A0A4Q2D8D1_9AGAR</name>
<feature type="compositionally biased region" description="Basic and acidic residues" evidence="1">
    <location>
        <begin position="217"/>
        <end position="231"/>
    </location>
</feature>
<dbReference type="Proteomes" id="UP000290288">
    <property type="component" value="Unassembled WGS sequence"/>
</dbReference>
<sequence length="248" mass="28115">MVEVLAVLRTIEKKYGRITEFHVTKDFETPDRPFAMIFAAFADPASFKLVPPRGIELAIPAPEYEHQPGGPGWKDIEEYLDEADRDPQFDRDNDLNLFGQQGHVRNHIYVRVSPSKKELSTFPIHIAEPPSPEKQRRIAEQFLRWGGTQPLKPINSERPIQDTELFGESSLDNVRMRAALRWAAKALNKRSPYEIYPDDAANAISSPEGDSPLVRQDVVESESRREDDAEPRTAAGETIEEPLPTSKQ</sequence>
<comment type="caution">
    <text evidence="2">The sequence shown here is derived from an EMBL/GenBank/DDBJ whole genome shotgun (WGS) entry which is preliminary data.</text>
</comment>
<accession>A0A4Q2D8D1</accession>
<organism evidence="2 3">
    <name type="scientific">Candolleomyces aberdarensis</name>
    <dbReference type="NCBI Taxonomy" id="2316362"/>
    <lineage>
        <taxon>Eukaryota</taxon>
        <taxon>Fungi</taxon>
        <taxon>Dikarya</taxon>
        <taxon>Basidiomycota</taxon>
        <taxon>Agaricomycotina</taxon>
        <taxon>Agaricomycetes</taxon>
        <taxon>Agaricomycetidae</taxon>
        <taxon>Agaricales</taxon>
        <taxon>Agaricineae</taxon>
        <taxon>Psathyrellaceae</taxon>
        <taxon>Candolleomyces</taxon>
    </lineage>
</organism>
<dbReference type="OrthoDB" id="3362336at2759"/>
<dbReference type="EMBL" id="SDEE01000629">
    <property type="protein sequence ID" value="RXW14891.1"/>
    <property type="molecule type" value="Genomic_DNA"/>
</dbReference>
<feature type="region of interest" description="Disordered" evidence="1">
    <location>
        <begin position="199"/>
        <end position="248"/>
    </location>
</feature>
<keyword evidence="3" id="KW-1185">Reference proteome</keyword>
<evidence type="ECO:0000313" key="3">
    <source>
        <dbReference type="Proteomes" id="UP000290288"/>
    </source>
</evidence>